<proteinExistence type="predicted"/>
<dbReference type="Proteomes" id="UP001209318">
    <property type="component" value="Unassembled WGS sequence"/>
</dbReference>
<reference evidence="1" key="1">
    <citation type="submission" date="2022-10" db="EMBL/GenBank/DDBJ databases">
        <title>Description of Fervidibacillus gen. nov. in the family Fervidibacillaceae fam. nov. with two species, Fervidibacillus albus sp. nov., and Fervidibacillus halotolerans sp. nov., isolated from tidal flat sediments.</title>
        <authorList>
            <person name="Kwon K.K."/>
            <person name="Yang S.-H."/>
        </authorList>
    </citation>
    <scope>NUCLEOTIDE SEQUENCE</scope>
    <source>
        <strain evidence="1">JCM 19140</strain>
    </source>
</reference>
<protein>
    <submittedName>
        <fullName evidence="1">Uncharacterized protein</fullName>
    </submittedName>
</protein>
<keyword evidence="2" id="KW-1185">Reference proteome</keyword>
<accession>A0AAE3IVZ7</accession>
<organism evidence="1 2">
    <name type="scientific">Perspicuibacillus lycopersici</name>
    <dbReference type="NCBI Taxonomy" id="1325689"/>
    <lineage>
        <taxon>Bacteria</taxon>
        <taxon>Bacillati</taxon>
        <taxon>Bacillota</taxon>
        <taxon>Bacilli</taxon>
        <taxon>Bacillales</taxon>
        <taxon>Bacillaceae</taxon>
        <taxon>Perspicuibacillus</taxon>
    </lineage>
</organism>
<gene>
    <name evidence="1" type="ORF">OEV98_05965</name>
</gene>
<comment type="caution">
    <text evidence="1">The sequence shown here is derived from an EMBL/GenBank/DDBJ whole genome shotgun (WGS) entry which is preliminary data.</text>
</comment>
<dbReference type="AlphaFoldDB" id="A0AAE3IVZ7"/>
<name>A0AAE3IVZ7_9BACI</name>
<evidence type="ECO:0000313" key="2">
    <source>
        <dbReference type="Proteomes" id="UP001209318"/>
    </source>
</evidence>
<dbReference type="RefSeq" id="WP_263072303.1">
    <property type="nucleotide sequence ID" value="NZ_JAOUSF010000002.1"/>
</dbReference>
<dbReference type="EMBL" id="JAOUSF010000002">
    <property type="protein sequence ID" value="MCU9613095.1"/>
    <property type="molecule type" value="Genomic_DNA"/>
</dbReference>
<evidence type="ECO:0000313" key="1">
    <source>
        <dbReference type="EMBL" id="MCU9613095.1"/>
    </source>
</evidence>
<sequence>MFFRNHAVKIKGGFDKKIQPLNNNNVTLQIDVCSSNVFIQEQLLSIDYNKGSDLLDFVKKKEMFQSKDGYVEC</sequence>